<dbReference type="Proteomes" id="UP001139263">
    <property type="component" value="Unassembled WGS sequence"/>
</dbReference>
<organism evidence="1 2">
    <name type="scientific">Sulfoacidibacillus ferrooxidans</name>
    <dbReference type="NCBI Taxonomy" id="2005001"/>
    <lineage>
        <taxon>Bacteria</taxon>
        <taxon>Bacillati</taxon>
        <taxon>Bacillota</taxon>
        <taxon>Bacilli</taxon>
        <taxon>Bacillales</taxon>
        <taxon>Alicyclobacillaceae</taxon>
        <taxon>Sulfoacidibacillus</taxon>
    </lineage>
</organism>
<dbReference type="EMBL" id="JALBUF010000001">
    <property type="protein sequence ID" value="MCI0182053.1"/>
    <property type="molecule type" value="Genomic_DNA"/>
</dbReference>
<comment type="caution">
    <text evidence="1">The sequence shown here is derived from an EMBL/GenBank/DDBJ whole genome shotgun (WGS) entry which is preliminary data.</text>
</comment>
<keyword evidence="2" id="KW-1185">Reference proteome</keyword>
<evidence type="ECO:0000313" key="2">
    <source>
        <dbReference type="Proteomes" id="UP001139263"/>
    </source>
</evidence>
<sequence length="340" mass="39372">MVVFLLQRISSPPFPYTVGMSFAWCREGGKVTYRLRMMNPEDVRDLLQWLQRLSIPKARDGVLYFLEVGDPEHPLFIDLVIDGCDEDIDTVEWLSQILMRYILGHWMHRYVGKELAREHSYLNPEEIEYLRDKIYVQVIRTGSRRLLQWATFALENDWLGSFSLQLNDALNSILSDSPHEVHVDGLLRFRFMHYLRELQELTRCTVDDYLLSREYEDYIDLLRYFLDTTPTSQTVVHVLAVGESAKAFTENLQPFDVSEVENLANHADQEDLHPQDVLMSALITHAPQKVILHTDDADFGFAKTVVRVFGDRLEMCDCCPECDVFVAAIDKGVPSVYTTI</sequence>
<proteinExistence type="predicted"/>
<name>A0A9X1V8P3_9BACL</name>
<evidence type="ECO:0000313" key="1">
    <source>
        <dbReference type="EMBL" id="MCI0182053.1"/>
    </source>
</evidence>
<reference evidence="1" key="1">
    <citation type="submission" date="2022-03" db="EMBL/GenBank/DDBJ databases">
        <title>Draft Genome Sequence of Firmicute Strain S0AB, a Heterotrophic Iron/Sulfur-Oxidizing Extreme Acidophile.</title>
        <authorList>
            <person name="Vergara E."/>
            <person name="Pakostova E."/>
            <person name="Johnson D.B."/>
            <person name="Holmes D.S."/>
        </authorList>
    </citation>
    <scope>NUCLEOTIDE SEQUENCE</scope>
    <source>
        <strain evidence="1">S0AB</strain>
    </source>
</reference>
<dbReference type="Pfam" id="PF08812">
    <property type="entry name" value="YtxC"/>
    <property type="match status" value="1"/>
</dbReference>
<gene>
    <name evidence="1" type="ORF">MM817_00304</name>
</gene>
<accession>A0A9X1V8P3</accession>
<dbReference type="AlphaFoldDB" id="A0A9X1V8P3"/>
<protein>
    <recommendedName>
        <fullName evidence="3">Sporulation protein YtxC</fullName>
    </recommendedName>
</protein>
<dbReference type="InterPro" id="IPR014199">
    <property type="entry name" value="Spore_YtxC"/>
</dbReference>
<evidence type="ECO:0008006" key="3">
    <source>
        <dbReference type="Google" id="ProtNLM"/>
    </source>
</evidence>